<dbReference type="STRING" id="1163406.A0A0L0MWH1"/>
<evidence type="ECO:0000313" key="3">
    <source>
        <dbReference type="Proteomes" id="UP000036947"/>
    </source>
</evidence>
<feature type="region of interest" description="Disordered" evidence="1">
    <location>
        <begin position="1"/>
        <end position="54"/>
    </location>
</feature>
<dbReference type="AlphaFoldDB" id="A0A0L0MWH1"/>
<dbReference type="Proteomes" id="UP000036947">
    <property type="component" value="Unassembled WGS sequence"/>
</dbReference>
<evidence type="ECO:0000313" key="2">
    <source>
        <dbReference type="EMBL" id="KND86129.1"/>
    </source>
</evidence>
<evidence type="ECO:0008006" key="4">
    <source>
        <dbReference type="Google" id="ProtNLM"/>
    </source>
</evidence>
<feature type="region of interest" description="Disordered" evidence="1">
    <location>
        <begin position="314"/>
        <end position="374"/>
    </location>
</feature>
<dbReference type="OrthoDB" id="3485856at2759"/>
<gene>
    <name evidence="2" type="ORF">TOPH_09245</name>
</gene>
<dbReference type="EMBL" id="LFRF01000082">
    <property type="protein sequence ID" value="KND86129.1"/>
    <property type="molecule type" value="Genomic_DNA"/>
</dbReference>
<feature type="compositionally biased region" description="Basic and acidic residues" evidence="1">
    <location>
        <begin position="339"/>
        <end position="362"/>
    </location>
</feature>
<keyword evidence="3" id="KW-1185">Reference proteome</keyword>
<organism evidence="2 3">
    <name type="scientific">Tolypocladium ophioglossoides (strain CBS 100239)</name>
    <name type="common">Snaketongue truffleclub</name>
    <name type="synonym">Elaphocordyceps ophioglossoides</name>
    <dbReference type="NCBI Taxonomy" id="1163406"/>
    <lineage>
        <taxon>Eukaryota</taxon>
        <taxon>Fungi</taxon>
        <taxon>Dikarya</taxon>
        <taxon>Ascomycota</taxon>
        <taxon>Pezizomycotina</taxon>
        <taxon>Sordariomycetes</taxon>
        <taxon>Hypocreomycetidae</taxon>
        <taxon>Hypocreales</taxon>
        <taxon>Ophiocordycipitaceae</taxon>
        <taxon>Tolypocladium</taxon>
    </lineage>
</organism>
<accession>A0A0L0MWH1</accession>
<reference evidence="2 3" key="1">
    <citation type="journal article" date="2015" name="BMC Genomics">
        <title>The genome of the truffle-parasite Tolypocladium ophioglossoides and the evolution of antifungal peptaibiotics.</title>
        <authorList>
            <person name="Quandt C.A."/>
            <person name="Bushley K.E."/>
            <person name="Spatafora J.W."/>
        </authorList>
    </citation>
    <scope>NUCLEOTIDE SEQUENCE [LARGE SCALE GENOMIC DNA]</scope>
    <source>
        <strain evidence="2 3">CBS 100239</strain>
    </source>
</reference>
<sequence>MDQQKRTVGSLDLQPDDCLFYPGTTPPDRQAQLPPTPPATGERHGRSFHASAGHEVNRMLREYKQKAEESNPLPFAEFPVDPQHYDPKAIERLVSRHDYDAKHGKLFVRMPSTIHEYFSSRIVDILKDQLRDIREREGEDGKFASKITSVGSARIFLKESDEDDSKTLRRQPDAQFQHPDSTYPAVVVEVSYSQDGKNVRKLAQDYILFSDGNIKAVIGIDINPLGKESTVSLWRSKFTWLEDEEIYCLEAEQEISHMPFRRADGSSANQDKCLTLRLSDFASDKVSKGLETVLLSIEFSRLPGFLADAEQLQQKRESADGAKSSRPLKRMRLPSSSPDELRFDDEARFADEEVAAAEKAEKGDEDFQLGCGKP</sequence>
<protein>
    <recommendedName>
        <fullName evidence="4">Restriction endonuclease domain-containing protein</fullName>
    </recommendedName>
</protein>
<evidence type="ECO:0000256" key="1">
    <source>
        <dbReference type="SAM" id="MobiDB-lite"/>
    </source>
</evidence>
<comment type="caution">
    <text evidence="2">The sequence shown here is derived from an EMBL/GenBank/DDBJ whole genome shotgun (WGS) entry which is preliminary data.</text>
</comment>
<proteinExistence type="predicted"/>
<name>A0A0L0MWH1_TOLOC</name>